<dbReference type="SUPFAM" id="SSF46942">
    <property type="entry name" value="Elongation factor TFIIS domain 2"/>
    <property type="match status" value="1"/>
</dbReference>
<dbReference type="EMBL" id="CAJNIZ010004247">
    <property type="protein sequence ID" value="CAE7230643.1"/>
    <property type="molecule type" value="Genomic_DNA"/>
</dbReference>
<feature type="domain" description="TFIIS central" evidence="1">
    <location>
        <begin position="1"/>
        <end position="52"/>
    </location>
</feature>
<name>A0A812KLZ5_SYMPI</name>
<dbReference type="Gene3D" id="1.10.472.30">
    <property type="entry name" value="Transcription elongation factor S-II, central domain"/>
    <property type="match status" value="1"/>
</dbReference>
<accession>A0A812KLZ5</accession>
<reference evidence="2" key="1">
    <citation type="submission" date="2021-02" db="EMBL/GenBank/DDBJ databases">
        <authorList>
            <person name="Dougan E. K."/>
            <person name="Rhodes N."/>
            <person name="Thang M."/>
            <person name="Chan C."/>
        </authorList>
    </citation>
    <scope>NUCLEOTIDE SEQUENCE</scope>
</reference>
<protein>
    <recommendedName>
        <fullName evidence="1">TFIIS central domain-containing protein</fullName>
    </recommendedName>
</protein>
<dbReference type="GO" id="GO:0006351">
    <property type="term" value="P:DNA-templated transcription"/>
    <property type="evidence" value="ECO:0007669"/>
    <property type="project" value="InterPro"/>
</dbReference>
<dbReference type="InterPro" id="IPR036575">
    <property type="entry name" value="TFIIS_cen_dom_sf"/>
</dbReference>
<evidence type="ECO:0000259" key="1">
    <source>
        <dbReference type="PROSITE" id="PS51321"/>
    </source>
</evidence>
<comment type="caution">
    <text evidence="2">The sequence shown here is derived from an EMBL/GenBank/DDBJ whole genome shotgun (WGS) entry which is preliminary data.</text>
</comment>
<organism evidence="2 3">
    <name type="scientific">Symbiodinium pilosum</name>
    <name type="common">Dinoflagellate</name>
    <dbReference type="NCBI Taxonomy" id="2952"/>
    <lineage>
        <taxon>Eukaryota</taxon>
        <taxon>Sar</taxon>
        <taxon>Alveolata</taxon>
        <taxon>Dinophyceae</taxon>
        <taxon>Suessiales</taxon>
        <taxon>Symbiodiniaceae</taxon>
        <taxon>Symbiodinium</taxon>
    </lineage>
</organism>
<dbReference type="Proteomes" id="UP000649617">
    <property type="component" value="Unassembled WGS sequence"/>
</dbReference>
<dbReference type="PROSITE" id="PS51321">
    <property type="entry name" value="TFIIS_CENTRAL"/>
    <property type="match status" value="1"/>
</dbReference>
<dbReference type="InterPro" id="IPR003618">
    <property type="entry name" value="TFIIS_cen_dom"/>
</dbReference>
<dbReference type="OrthoDB" id="445171at2759"/>
<proteinExistence type="predicted"/>
<evidence type="ECO:0000313" key="3">
    <source>
        <dbReference type="Proteomes" id="UP000649617"/>
    </source>
</evidence>
<feature type="non-terminal residue" evidence="2">
    <location>
        <position position="52"/>
    </location>
</feature>
<dbReference type="AlphaFoldDB" id="A0A812KLZ5"/>
<sequence>VYNLRQNAELVRKVNAGEITVDALLRMSHQDLAGTAVLARRHRIQAEALRDV</sequence>
<evidence type="ECO:0000313" key="2">
    <source>
        <dbReference type="EMBL" id="CAE7230643.1"/>
    </source>
</evidence>
<keyword evidence="3" id="KW-1185">Reference proteome</keyword>
<dbReference type="Pfam" id="PF07500">
    <property type="entry name" value="TFIIS_M"/>
    <property type="match status" value="1"/>
</dbReference>
<gene>
    <name evidence="2" type="ORF">SPIL2461_LOCUS3495</name>
</gene>
<feature type="non-terminal residue" evidence="2">
    <location>
        <position position="1"/>
    </location>
</feature>